<evidence type="ECO:0000259" key="7">
    <source>
        <dbReference type="PROSITE" id="PS50111"/>
    </source>
</evidence>
<evidence type="ECO:0000256" key="3">
    <source>
        <dbReference type="ARBA" id="ARBA00029447"/>
    </source>
</evidence>
<dbReference type="CDD" id="cd00130">
    <property type="entry name" value="PAS"/>
    <property type="match status" value="2"/>
</dbReference>
<feature type="domain" description="PAC" evidence="8">
    <location>
        <begin position="217"/>
        <end position="269"/>
    </location>
</feature>
<dbReference type="SMART" id="SM00283">
    <property type="entry name" value="MA"/>
    <property type="match status" value="1"/>
</dbReference>
<dbReference type="EMBL" id="CP036433">
    <property type="protein sequence ID" value="QDU95423.1"/>
    <property type="molecule type" value="Genomic_DNA"/>
</dbReference>
<dbReference type="Gene3D" id="1.10.287.950">
    <property type="entry name" value="Methyl-accepting chemotaxis protein"/>
    <property type="match status" value="1"/>
</dbReference>
<dbReference type="GO" id="GO:0005886">
    <property type="term" value="C:plasma membrane"/>
    <property type="evidence" value="ECO:0007669"/>
    <property type="project" value="TreeGrafter"/>
</dbReference>
<dbReference type="PANTHER" id="PTHR43531:SF11">
    <property type="entry name" value="METHYL-ACCEPTING CHEMOTAXIS PROTEIN 3"/>
    <property type="match status" value="1"/>
</dbReference>
<dbReference type="Pfam" id="PF00672">
    <property type="entry name" value="HAMP"/>
    <property type="match status" value="1"/>
</dbReference>
<dbReference type="SMART" id="SM00091">
    <property type="entry name" value="PAS"/>
    <property type="match status" value="3"/>
</dbReference>
<dbReference type="InterPro" id="IPR013655">
    <property type="entry name" value="PAS_fold_3"/>
</dbReference>
<sequence>MTPATLDLPESELQSKLTDASAQIDAVSAAFAMIEFEPDGTIVNANQNFLDTVGYSLAEIQGKHHRMFVDPAYARSTEYRDFWAKLARGQSQSGEFARIGANGKEVWIQARYSALVDEHGKTYKVIKFASDITSDIERRNKALDFQNQIQAINEAQAVIEFEPDGSIITANSNFLQTMGYSAREIQNEHHRMFIDPAYARTPEYRAFWTNLGRGESQEGEFQRFGKGGKEVWLQARYSALLDDEGRTYKVVKYASDITEAVRSRQDAAQKAAILENAPVNIMLANADGVIIYMNPASRETLRTIEHQLPVKVDNIVGGSYDVFHKNPAHQRKLLADPRNLPHQAEITLGDEYLRLNASAIYDIEGAFAGPMIAWEVITQQKHSEQQEKQNQQREREQQQELRSKVDQLLQVVNAAAEGDLTQEITFTGTDAVGELAAGLKRMITDLRDIISQVVDGAAQFTEGSRVVAESAQTLAQGAQTQSASVEEMSASIEELMRSINAVRSNASEANKVATETSSLAEEGGSAVKKSIEAMDRIKASSSQISEIIQVISEIASQTNLLALNAAIEAARAGEHGLGFAVVADEVRKLAERSSEAAKEISNLIKESTHRVDEGAKLSEKTGESLTKIIQGVGATAQRIAEIADATVEQSQNATEVSNAIGQVSQVTEQSAAGSEEMASSSEELGAQASALGDLVSRFRLEK</sequence>
<organism evidence="10 11">
    <name type="scientific">Lignipirellula cremea</name>
    <dbReference type="NCBI Taxonomy" id="2528010"/>
    <lineage>
        <taxon>Bacteria</taxon>
        <taxon>Pseudomonadati</taxon>
        <taxon>Planctomycetota</taxon>
        <taxon>Planctomycetia</taxon>
        <taxon>Pirellulales</taxon>
        <taxon>Pirellulaceae</taxon>
        <taxon>Lignipirellula</taxon>
    </lineage>
</organism>
<dbReference type="PROSITE" id="PS50885">
    <property type="entry name" value="HAMP"/>
    <property type="match status" value="1"/>
</dbReference>
<dbReference type="GO" id="GO:0004888">
    <property type="term" value="F:transmembrane signaling receptor activity"/>
    <property type="evidence" value="ECO:0007669"/>
    <property type="project" value="InterPro"/>
</dbReference>
<dbReference type="InterPro" id="IPR000700">
    <property type="entry name" value="PAS-assoc_C"/>
</dbReference>
<feature type="compositionally biased region" description="Low complexity" evidence="6">
    <location>
        <begin position="668"/>
        <end position="683"/>
    </location>
</feature>
<comment type="similarity">
    <text evidence="3">Belongs to the methyl-accepting chemotaxis (MCP) protein family.</text>
</comment>
<dbReference type="RefSeq" id="WP_145054166.1">
    <property type="nucleotide sequence ID" value="NZ_CP036433.1"/>
</dbReference>
<dbReference type="InterPro" id="IPR004089">
    <property type="entry name" value="MCPsignal_dom"/>
</dbReference>
<dbReference type="Gene3D" id="3.30.450.20">
    <property type="entry name" value="PAS domain"/>
    <property type="match status" value="3"/>
</dbReference>
<name>A0A518DUB2_9BACT</name>
<comment type="subcellular location">
    <subcellularLocation>
        <location evidence="1">Membrane</location>
    </subcellularLocation>
</comment>
<dbReference type="FunFam" id="1.10.287.950:FF:000001">
    <property type="entry name" value="Methyl-accepting chemotaxis sensory transducer"/>
    <property type="match status" value="1"/>
</dbReference>
<feature type="coiled-coil region" evidence="5">
    <location>
        <begin position="379"/>
        <end position="411"/>
    </location>
</feature>
<dbReference type="PROSITE" id="PS50111">
    <property type="entry name" value="CHEMOTAXIS_TRANSDUC_2"/>
    <property type="match status" value="1"/>
</dbReference>
<feature type="domain" description="Methyl-accepting transducer" evidence="7">
    <location>
        <begin position="456"/>
        <end position="685"/>
    </location>
</feature>
<dbReference type="InterPro" id="IPR035965">
    <property type="entry name" value="PAS-like_dom_sf"/>
</dbReference>
<protein>
    <submittedName>
        <fullName evidence="10">Biofilm dispersion protein BdlA</fullName>
    </submittedName>
</protein>
<dbReference type="InterPro" id="IPR051310">
    <property type="entry name" value="MCP_chemotaxis"/>
</dbReference>
<dbReference type="OrthoDB" id="221239at2"/>
<gene>
    <name evidence="10" type="primary">bdlA</name>
    <name evidence="10" type="ORF">Pla8534_32380</name>
</gene>
<evidence type="ECO:0000313" key="11">
    <source>
        <dbReference type="Proteomes" id="UP000317648"/>
    </source>
</evidence>
<dbReference type="Proteomes" id="UP000317648">
    <property type="component" value="Chromosome"/>
</dbReference>
<dbReference type="Pfam" id="PF08447">
    <property type="entry name" value="PAS_3"/>
    <property type="match status" value="2"/>
</dbReference>
<keyword evidence="11" id="KW-1185">Reference proteome</keyword>
<reference evidence="10 11" key="1">
    <citation type="submission" date="2019-02" db="EMBL/GenBank/DDBJ databases">
        <title>Deep-cultivation of Planctomycetes and their phenomic and genomic characterization uncovers novel biology.</title>
        <authorList>
            <person name="Wiegand S."/>
            <person name="Jogler M."/>
            <person name="Boedeker C."/>
            <person name="Pinto D."/>
            <person name="Vollmers J."/>
            <person name="Rivas-Marin E."/>
            <person name="Kohn T."/>
            <person name="Peeters S.H."/>
            <person name="Heuer A."/>
            <person name="Rast P."/>
            <person name="Oberbeckmann S."/>
            <person name="Bunk B."/>
            <person name="Jeske O."/>
            <person name="Meyerdierks A."/>
            <person name="Storesund J.E."/>
            <person name="Kallscheuer N."/>
            <person name="Luecker S."/>
            <person name="Lage O.M."/>
            <person name="Pohl T."/>
            <person name="Merkel B.J."/>
            <person name="Hornburger P."/>
            <person name="Mueller R.-W."/>
            <person name="Bruemmer F."/>
            <person name="Labrenz M."/>
            <person name="Spormann A.M."/>
            <person name="Op den Camp H."/>
            <person name="Overmann J."/>
            <person name="Amann R."/>
            <person name="Jetten M.S.M."/>
            <person name="Mascher T."/>
            <person name="Medema M.H."/>
            <person name="Devos D.P."/>
            <person name="Kaster A.-K."/>
            <person name="Ovreas L."/>
            <person name="Rohde M."/>
            <person name="Galperin M.Y."/>
            <person name="Jogler C."/>
        </authorList>
    </citation>
    <scope>NUCLEOTIDE SEQUENCE [LARGE SCALE GENOMIC DNA]</scope>
    <source>
        <strain evidence="10 11">Pla85_3_4</strain>
    </source>
</reference>
<dbReference type="SUPFAM" id="SSF58104">
    <property type="entry name" value="Methyl-accepting chemotaxis protein (MCP) signaling domain"/>
    <property type="match status" value="1"/>
</dbReference>
<dbReference type="CDD" id="cd11386">
    <property type="entry name" value="MCP_signal"/>
    <property type="match status" value="1"/>
</dbReference>
<evidence type="ECO:0000313" key="10">
    <source>
        <dbReference type="EMBL" id="QDU95423.1"/>
    </source>
</evidence>
<dbReference type="CDD" id="cd06225">
    <property type="entry name" value="HAMP"/>
    <property type="match status" value="1"/>
</dbReference>
<dbReference type="SUPFAM" id="SSF55785">
    <property type="entry name" value="PYP-like sensor domain (PAS domain)"/>
    <property type="match status" value="2"/>
</dbReference>
<dbReference type="PANTHER" id="PTHR43531">
    <property type="entry name" value="PROTEIN ICFG"/>
    <property type="match status" value="1"/>
</dbReference>
<proteinExistence type="inferred from homology"/>
<feature type="domain" description="HAMP" evidence="9">
    <location>
        <begin position="399"/>
        <end position="451"/>
    </location>
</feature>
<keyword evidence="5" id="KW-0175">Coiled coil</keyword>
<evidence type="ECO:0000256" key="4">
    <source>
        <dbReference type="PROSITE-ProRule" id="PRU00284"/>
    </source>
</evidence>
<dbReference type="AlphaFoldDB" id="A0A518DUB2"/>
<dbReference type="GO" id="GO:0006935">
    <property type="term" value="P:chemotaxis"/>
    <property type="evidence" value="ECO:0007669"/>
    <property type="project" value="UniProtKB-KW"/>
</dbReference>
<dbReference type="Pfam" id="PF00015">
    <property type="entry name" value="MCPsignal"/>
    <property type="match status" value="1"/>
</dbReference>
<evidence type="ECO:0000259" key="8">
    <source>
        <dbReference type="PROSITE" id="PS50113"/>
    </source>
</evidence>
<dbReference type="InterPro" id="IPR001610">
    <property type="entry name" value="PAC"/>
</dbReference>
<evidence type="ECO:0000259" key="9">
    <source>
        <dbReference type="PROSITE" id="PS50885"/>
    </source>
</evidence>
<dbReference type="PRINTS" id="PR00260">
    <property type="entry name" value="CHEMTRNSDUCR"/>
</dbReference>
<feature type="coiled-coil region" evidence="5">
    <location>
        <begin position="485"/>
        <end position="512"/>
    </location>
</feature>
<dbReference type="KEGG" id="lcre:Pla8534_32380"/>
<feature type="domain" description="PAC" evidence="8">
    <location>
        <begin position="92"/>
        <end position="144"/>
    </location>
</feature>
<evidence type="ECO:0000256" key="2">
    <source>
        <dbReference type="ARBA" id="ARBA00022500"/>
    </source>
</evidence>
<keyword evidence="4" id="KW-0807">Transducer</keyword>
<evidence type="ECO:0000256" key="6">
    <source>
        <dbReference type="SAM" id="MobiDB-lite"/>
    </source>
</evidence>
<dbReference type="NCBIfam" id="TIGR00229">
    <property type="entry name" value="sensory_box"/>
    <property type="match status" value="2"/>
</dbReference>
<evidence type="ECO:0000256" key="5">
    <source>
        <dbReference type="SAM" id="Coils"/>
    </source>
</evidence>
<dbReference type="Pfam" id="PF13188">
    <property type="entry name" value="PAS_8"/>
    <property type="match status" value="1"/>
</dbReference>
<dbReference type="InterPro" id="IPR003660">
    <property type="entry name" value="HAMP_dom"/>
</dbReference>
<accession>A0A518DUB2</accession>
<keyword evidence="2" id="KW-0145">Chemotaxis</keyword>
<dbReference type="InterPro" id="IPR004090">
    <property type="entry name" value="Chemotax_Me-accpt_rcpt"/>
</dbReference>
<dbReference type="SMART" id="SM00304">
    <property type="entry name" value="HAMP"/>
    <property type="match status" value="2"/>
</dbReference>
<evidence type="ECO:0000256" key="1">
    <source>
        <dbReference type="ARBA" id="ARBA00004370"/>
    </source>
</evidence>
<dbReference type="PROSITE" id="PS50113">
    <property type="entry name" value="PAC"/>
    <property type="match status" value="2"/>
</dbReference>
<dbReference type="InterPro" id="IPR000014">
    <property type="entry name" value="PAS"/>
</dbReference>
<dbReference type="SMART" id="SM00086">
    <property type="entry name" value="PAC"/>
    <property type="match status" value="2"/>
</dbReference>
<feature type="region of interest" description="Disordered" evidence="6">
    <location>
        <begin position="667"/>
        <end position="686"/>
    </location>
</feature>
<dbReference type="GO" id="GO:0007165">
    <property type="term" value="P:signal transduction"/>
    <property type="evidence" value="ECO:0007669"/>
    <property type="project" value="UniProtKB-KW"/>
</dbReference>